<keyword evidence="1" id="KW-0812">Transmembrane</keyword>
<dbReference type="OrthoDB" id="65665at2157"/>
<dbReference type="Proteomes" id="UP000001107">
    <property type="component" value="Chromosome"/>
</dbReference>
<evidence type="ECO:0000256" key="1">
    <source>
        <dbReference type="SAM" id="Phobius"/>
    </source>
</evidence>
<dbReference type="eggNOG" id="arCOG03518">
    <property type="taxonomic scope" value="Archaea"/>
</dbReference>
<reference evidence="2" key="1">
    <citation type="submission" date="2007-06" db="EMBL/GenBank/DDBJ databases">
        <title>Complete sequence of Methanococcus vannielii SB.</title>
        <authorList>
            <consortium name="US DOE Joint Genome Institute"/>
            <person name="Copeland A."/>
            <person name="Lucas S."/>
            <person name="Lapidus A."/>
            <person name="Barry K."/>
            <person name="Glavina del Rio T."/>
            <person name="Dalin E."/>
            <person name="Tice H."/>
            <person name="Pitluck S."/>
            <person name="Chain P."/>
            <person name="Malfatti S."/>
            <person name="Shin M."/>
            <person name="Vergez L."/>
            <person name="Schmutz J."/>
            <person name="Larimer F."/>
            <person name="Land M."/>
            <person name="Hauser L."/>
            <person name="Kyrpides N."/>
            <person name="Anderson I."/>
            <person name="Sieprawska-Lupa M."/>
            <person name="Whitman W.B."/>
            <person name="Richardson P."/>
        </authorList>
    </citation>
    <scope>NUCLEOTIDE SEQUENCE [LARGE SCALE GENOMIC DNA]</scope>
    <source>
        <strain evidence="2">SB</strain>
    </source>
</reference>
<dbReference type="HOGENOM" id="CLU_1318547_0_0_2"/>
<feature type="transmembrane region" description="Helical" evidence="1">
    <location>
        <begin position="13"/>
        <end position="46"/>
    </location>
</feature>
<evidence type="ECO:0000313" key="2">
    <source>
        <dbReference type="EMBL" id="ABR54528.1"/>
    </source>
</evidence>
<organism evidence="2 3">
    <name type="scientific">Methanococcus vannielii (strain ATCC 35089 / DSM 1224 / JCM 13029 / OCM 148 / SB)</name>
    <dbReference type="NCBI Taxonomy" id="406327"/>
    <lineage>
        <taxon>Archaea</taxon>
        <taxon>Methanobacteriati</taxon>
        <taxon>Methanobacteriota</taxon>
        <taxon>Methanomada group</taxon>
        <taxon>Methanococci</taxon>
        <taxon>Methanococcales</taxon>
        <taxon>Methanococcaceae</taxon>
        <taxon>Methanococcus</taxon>
    </lineage>
</organism>
<evidence type="ECO:0000313" key="3">
    <source>
        <dbReference type="Proteomes" id="UP000001107"/>
    </source>
</evidence>
<dbReference type="GeneID" id="5324472"/>
<proteinExistence type="predicted"/>
<protein>
    <submittedName>
        <fullName evidence="2">Uncharacterized protein</fullName>
    </submittedName>
</protein>
<dbReference type="AlphaFoldDB" id="A6UPV6"/>
<accession>A6UPV6</accession>
<keyword evidence="3" id="KW-1185">Reference proteome</keyword>
<keyword evidence="1" id="KW-0472">Membrane</keyword>
<dbReference type="STRING" id="406327.Mevan_0622"/>
<keyword evidence="1" id="KW-1133">Transmembrane helix</keyword>
<sequence>MIKVYSLNKITPIFWIFLIPIVLIGLFLIIPMIFLGIFLAIIYYSYKKAKKLVSQTIKNLRKRKIKITGTSENGDVKINFSQNIPIEELKEARIINEISILETSDAKSEKWEIKQFINYLKSYGLTETDEKIYYFDKSVFPLYKKSYPVNEVIKIYEETIFADLVVLGLKGEPSDPKLLYVIPSTECKQRMTIDELKKYEINLKNQEINSFN</sequence>
<dbReference type="KEGG" id="mvn:Mevan_0622"/>
<gene>
    <name evidence="2" type="ordered locus">Mevan_0622</name>
</gene>
<dbReference type="RefSeq" id="WP_011972431.1">
    <property type="nucleotide sequence ID" value="NC_009634.1"/>
</dbReference>
<dbReference type="EMBL" id="CP000742">
    <property type="protein sequence ID" value="ABR54528.1"/>
    <property type="molecule type" value="Genomic_DNA"/>
</dbReference>
<name>A6UPV6_METVS</name>